<dbReference type="EMBL" id="CAICTM010000279">
    <property type="protein sequence ID" value="CAB9506829.1"/>
    <property type="molecule type" value="Genomic_DNA"/>
</dbReference>
<dbReference type="Proteomes" id="UP001153069">
    <property type="component" value="Unassembled WGS sequence"/>
</dbReference>
<dbReference type="AlphaFoldDB" id="A0A9N8DQJ4"/>
<keyword evidence="2" id="KW-1185">Reference proteome</keyword>
<evidence type="ECO:0000313" key="2">
    <source>
        <dbReference type="Proteomes" id="UP001153069"/>
    </source>
</evidence>
<comment type="caution">
    <text evidence="1">The sequence shown here is derived from an EMBL/GenBank/DDBJ whole genome shotgun (WGS) entry which is preliminary data.</text>
</comment>
<organism evidence="1 2">
    <name type="scientific">Seminavis robusta</name>
    <dbReference type="NCBI Taxonomy" id="568900"/>
    <lineage>
        <taxon>Eukaryota</taxon>
        <taxon>Sar</taxon>
        <taxon>Stramenopiles</taxon>
        <taxon>Ochrophyta</taxon>
        <taxon>Bacillariophyta</taxon>
        <taxon>Bacillariophyceae</taxon>
        <taxon>Bacillariophycidae</taxon>
        <taxon>Naviculales</taxon>
        <taxon>Naviculaceae</taxon>
        <taxon>Seminavis</taxon>
    </lineage>
</organism>
<sequence>MTSSLNKTQNPWTVHSTFRDEVGGQVKPHGLEWHMGGDSILYYAPVSPDAKEIIATKGLDNDETRQWLVEAHNRWCFAKDETFKKVQDIEEVQWTPDGNHVEIFWREPELLTQPEQKFTIAQVSGLVRMDASAKGEEPPCQVWINGYFAGVLQPNTVDSIVEQVDRIPSKKLVFRKSRGIIRIERRFKGMIRGQEVYEHCLDNLYALEDPQIVDNNTIIGTATLPDWIMGGELTSRIWVSELENGSILCKRPLYRDDVGTSDRTYWMKKGKDDDKIAVFKEEMARIRYLATLEHPFEALRPSDFIVPIDEEKKEPTGREIQHKRSSRKFFGL</sequence>
<gene>
    <name evidence="1" type="ORF">SEMRO_280_G107130.1</name>
</gene>
<protein>
    <submittedName>
        <fullName evidence="1">Uncharacterized protein</fullName>
    </submittedName>
</protein>
<name>A0A9N8DQJ4_9STRA</name>
<dbReference type="OrthoDB" id="45454at2759"/>
<proteinExistence type="predicted"/>
<reference evidence="1" key="1">
    <citation type="submission" date="2020-06" db="EMBL/GenBank/DDBJ databases">
        <authorList>
            <consortium name="Plant Systems Biology data submission"/>
        </authorList>
    </citation>
    <scope>NUCLEOTIDE SEQUENCE</scope>
    <source>
        <strain evidence="1">D6</strain>
    </source>
</reference>
<evidence type="ECO:0000313" key="1">
    <source>
        <dbReference type="EMBL" id="CAB9506829.1"/>
    </source>
</evidence>
<accession>A0A9N8DQJ4</accession>